<dbReference type="SUPFAM" id="SSF47413">
    <property type="entry name" value="lambda repressor-like DNA-binding domains"/>
    <property type="match status" value="1"/>
</dbReference>
<feature type="domain" description="HTH cro/C1-type" evidence="1">
    <location>
        <begin position="37"/>
        <end position="63"/>
    </location>
</feature>
<name>A0A9D0Z2E5_9FIRM</name>
<evidence type="ECO:0000259" key="1">
    <source>
        <dbReference type="PROSITE" id="PS50943"/>
    </source>
</evidence>
<dbReference type="Gene3D" id="1.10.260.40">
    <property type="entry name" value="lambda repressor-like DNA-binding domains"/>
    <property type="match status" value="1"/>
</dbReference>
<dbReference type="Proteomes" id="UP000886796">
    <property type="component" value="Unassembled WGS sequence"/>
</dbReference>
<dbReference type="PROSITE" id="PS50943">
    <property type="entry name" value="HTH_CROC1"/>
    <property type="match status" value="1"/>
</dbReference>
<organism evidence="2 3">
    <name type="scientific">Candidatus Faecousia excrementigallinarum</name>
    <dbReference type="NCBI Taxonomy" id="2840806"/>
    <lineage>
        <taxon>Bacteria</taxon>
        <taxon>Bacillati</taxon>
        <taxon>Bacillota</taxon>
        <taxon>Clostridia</taxon>
        <taxon>Eubacteriales</taxon>
        <taxon>Oscillospiraceae</taxon>
        <taxon>Faecousia</taxon>
    </lineage>
</organism>
<dbReference type="GO" id="GO:0003677">
    <property type="term" value="F:DNA binding"/>
    <property type="evidence" value="ECO:0007669"/>
    <property type="project" value="InterPro"/>
</dbReference>
<dbReference type="InterPro" id="IPR001387">
    <property type="entry name" value="Cro/C1-type_HTH"/>
</dbReference>
<evidence type="ECO:0000313" key="3">
    <source>
        <dbReference type="Proteomes" id="UP000886796"/>
    </source>
</evidence>
<evidence type="ECO:0000313" key="2">
    <source>
        <dbReference type="EMBL" id="HIQ67797.1"/>
    </source>
</evidence>
<dbReference type="AlphaFoldDB" id="A0A9D0Z2E5"/>
<dbReference type="Pfam" id="PF13443">
    <property type="entry name" value="HTH_26"/>
    <property type="match status" value="1"/>
</dbReference>
<sequence>MGNLYDTILSLCNDKGIRPGRLCDELGLSRGLMTDLKMERKKTVNAQTAQKIAAYFGVSVGYLLGEEESRDVLEEVDIAFYGDFRELSQEDKETVREMVRLMRSRREKKD</sequence>
<accession>A0A9D0Z2E5</accession>
<proteinExistence type="predicted"/>
<gene>
    <name evidence="2" type="ORF">IAB74_04730</name>
</gene>
<reference evidence="2" key="1">
    <citation type="submission" date="2020-10" db="EMBL/GenBank/DDBJ databases">
        <authorList>
            <person name="Gilroy R."/>
        </authorList>
    </citation>
    <scope>NUCLEOTIDE SEQUENCE</scope>
    <source>
        <strain evidence="2">13361</strain>
    </source>
</reference>
<dbReference type="InterPro" id="IPR010982">
    <property type="entry name" value="Lambda_DNA-bd_dom_sf"/>
</dbReference>
<protein>
    <submittedName>
        <fullName evidence="2">Helix-turn-helix transcriptional regulator</fullName>
    </submittedName>
</protein>
<reference evidence="2" key="2">
    <citation type="journal article" date="2021" name="PeerJ">
        <title>Extensive microbial diversity within the chicken gut microbiome revealed by metagenomics and culture.</title>
        <authorList>
            <person name="Gilroy R."/>
            <person name="Ravi A."/>
            <person name="Getino M."/>
            <person name="Pursley I."/>
            <person name="Horton D.L."/>
            <person name="Alikhan N.F."/>
            <person name="Baker D."/>
            <person name="Gharbi K."/>
            <person name="Hall N."/>
            <person name="Watson M."/>
            <person name="Adriaenssens E.M."/>
            <person name="Foster-Nyarko E."/>
            <person name="Jarju S."/>
            <person name="Secka A."/>
            <person name="Antonio M."/>
            <person name="Oren A."/>
            <person name="Chaudhuri R.R."/>
            <person name="La Ragione R."/>
            <person name="Hildebrand F."/>
            <person name="Pallen M.J."/>
        </authorList>
    </citation>
    <scope>NUCLEOTIDE SEQUENCE</scope>
    <source>
        <strain evidence="2">13361</strain>
    </source>
</reference>
<comment type="caution">
    <text evidence="2">The sequence shown here is derived from an EMBL/GenBank/DDBJ whole genome shotgun (WGS) entry which is preliminary data.</text>
</comment>
<dbReference type="EMBL" id="DVFK01000065">
    <property type="protein sequence ID" value="HIQ67797.1"/>
    <property type="molecule type" value="Genomic_DNA"/>
</dbReference>